<feature type="transmembrane region" description="Helical" evidence="1">
    <location>
        <begin position="103"/>
        <end position="125"/>
    </location>
</feature>
<protein>
    <recommendedName>
        <fullName evidence="4">DUF1700 domain-containing protein</fullName>
    </recommendedName>
</protein>
<keyword evidence="1" id="KW-1133">Transmembrane helix</keyword>
<accession>A0A512NIJ7</accession>
<dbReference type="OrthoDB" id="9804829at2"/>
<evidence type="ECO:0000256" key="1">
    <source>
        <dbReference type="SAM" id="Phobius"/>
    </source>
</evidence>
<keyword evidence="1" id="KW-0472">Membrane</keyword>
<evidence type="ECO:0000313" key="3">
    <source>
        <dbReference type="Proteomes" id="UP000321058"/>
    </source>
</evidence>
<feature type="transmembrane region" description="Helical" evidence="1">
    <location>
        <begin position="76"/>
        <end position="96"/>
    </location>
</feature>
<organism evidence="2 3">
    <name type="scientific">Reyranella soli</name>
    <dbReference type="NCBI Taxonomy" id="1230389"/>
    <lineage>
        <taxon>Bacteria</taxon>
        <taxon>Pseudomonadati</taxon>
        <taxon>Pseudomonadota</taxon>
        <taxon>Alphaproteobacteria</taxon>
        <taxon>Hyphomicrobiales</taxon>
        <taxon>Reyranellaceae</taxon>
        <taxon>Reyranella</taxon>
    </lineage>
</organism>
<dbReference type="AlphaFoldDB" id="A0A512NIJ7"/>
<feature type="transmembrane region" description="Helical" evidence="1">
    <location>
        <begin position="145"/>
        <end position="168"/>
    </location>
</feature>
<dbReference type="Pfam" id="PF22564">
    <property type="entry name" value="HAAS"/>
    <property type="match status" value="1"/>
</dbReference>
<dbReference type="EMBL" id="BKAJ01000110">
    <property type="protein sequence ID" value="GEP58783.1"/>
    <property type="molecule type" value="Genomic_DNA"/>
</dbReference>
<keyword evidence="3" id="KW-1185">Reference proteome</keyword>
<gene>
    <name evidence="2" type="ORF">RSO01_59490</name>
</gene>
<proteinExistence type="predicted"/>
<name>A0A512NIJ7_9HYPH</name>
<sequence length="189" mass="20443">MTKAEFLNTLRGRLTGMPPDEIDDIIVDYAAHFAEGRAAGRSEEEIAKALGDPLRLARELRAEAGLRRWEEERSPASFFAVLFAFLALIAVDFVFLLPLIGGLLLAAFVIAIVLIALCIAGIVLLAKVLSWDGLFALKSITRGLYGFGLLGIGIGGGALLLMALDYAVRLLGRFARLHYTLLNKAEQSA</sequence>
<keyword evidence="1" id="KW-0812">Transmembrane</keyword>
<reference evidence="2 3" key="1">
    <citation type="submission" date="2019-07" db="EMBL/GenBank/DDBJ databases">
        <title>Whole genome shotgun sequence of Reyranella soli NBRC 108950.</title>
        <authorList>
            <person name="Hosoyama A."/>
            <person name="Uohara A."/>
            <person name="Ohji S."/>
            <person name="Ichikawa N."/>
        </authorList>
    </citation>
    <scope>NUCLEOTIDE SEQUENCE [LARGE SCALE GENOMIC DNA]</scope>
    <source>
        <strain evidence="2 3">NBRC 108950</strain>
    </source>
</reference>
<dbReference type="RefSeq" id="WP_147154174.1">
    <property type="nucleotide sequence ID" value="NZ_BKAJ01000110.1"/>
</dbReference>
<dbReference type="Proteomes" id="UP000321058">
    <property type="component" value="Unassembled WGS sequence"/>
</dbReference>
<evidence type="ECO:0008006" key="4">
    <source>
        <dbReference type="Google" id="ProtNLM"/>
    </source>
</evidence>
<evidence type="ECO:0000313" key="2">
    <source>
        <dbReference type="EMBL" id="GEP58783.1"/>
    </source>
</evidence>
<comment type="caution">
    <text evidence="2">The sequence shown here is derived from an EMBL/GenBank/DDBJ whole genome shotgun (WGS) entry which is preliminary data.</text>
</comment>